<accession>A0ABW1XIG5</accession>
<dbReference type="EMBL" id="JBHSUS010000001">
    <property type="protein sequence ID" value="MFC6438932.1"/>
    <property type="molecule type" value="Genomic_DNA"/>
</dbReference>
<feature type="domain" description="Toxin co-regulated pilus biosynthesis protein Q C-terminal" evidence="2">
    <location>
        <begin position="111"/>
        <end position="186"/>
    </location>
</feature>
<keyword evidence="1" id="KW-0812">Transmembrane</keyword>
<feature type="transmembrane region" description="Helical" evidence="1">
    <location>
        <begin position="12"/>
        <end position="33"/>
    </location>
</feature>
<evidence type="ECO:0000313" key="4">
    <source>
        <dbReference type="Proteomes" id="UP001596364"/>
    </source>
</evidence>
<evidence type="ECO:0000256" key="1">
    <source>
        <dbReference type="SAM" id="Phobius"/>
    </source>
</evidence>
<evidence type="ECO:0000259" key="2">
    <source>
        <dbReference type="Pfam" id="PF10671"/>
    </source>
</evidence>
<dbReference type="RefSeq" id="WP_131259039.1">
    <property type="nucleotide sequence ID" value="NZ_JBHSUS010000001.1"/>
</dbReference>
<evidence type="ECO:0000313" key="3">
    <source>
        <dbReference type="EMBL" id="MFC6438932.1"/>
    </source>
</evidence>
<protein>
    <submittedName>
        <fullName evidence="3">TcpQ domain-containing protein</fullName>
    </submittedName>
</protein>
<keyword evidence="1" id="KW-0472">Membrane</keyword>
<dbReference type="InterPro" id="IPR018927">
    <property type="entry name" value="Pilus_synth_Q_C"/>
</dbReference>
<keyword evidence="1" id="KW-1133">Transmembrane helix</keyword>
<name>A0ABW1XIG5_9ALTE</name>
<comment type="caution">
    <text evidence="3">The sequence shown here is derived from an EMBL/GenBank/DDBJ whole genome shotgun (WGS) entry which is preliminary data.</text>
</comment>
<proteinExistence type="predicted"/>
<gene>
    <name evidence="3" type="ORF">ACFP85_02030</name>
</gene>
<reference evidence="4" key="1">
    <citation type="journal article" date="2019" name="Int. J. Syst. Evol. Microbiol.">
        <title>The Global Catalogue of Microorganisms (GCM) 10K type strain sequencing project: providing services to taxonomists for standard genome sequencing and annotation.</title>
        <authorList>
            <consortium name="The Broad Institute Genomics Platform"/>
            <consortium name="The Broad Institute Genome Sequencing Center for Infectious Disease"/>
            <person name="Wu L."/>
            <person name="Ma J."/>
        </authorList>
    </citation>
    <scope>NUCLEOTIDE SEQUENCE [LARGE SCALE GENOMIC DNA]</scope>
    <source>
        <strain evidence="4">CGMCC 1.16031</strain>
    </source>
</reference>
<dbReference type="Proteomes" id="UP001596364">
    <property type="component" value="Unassembled WGS sequence"/>
</dbReference>
<organism evidence="3 4">
    <name type="scientific">Pseudobowmanella zhangzhouensis</name>
    <dbReference type="NCBI Taxonomy" id="1537679"/>
    <lineage>
        <taxon>Bacteria</taxon>
        <taxon>Pseudomonadati</taxon>
        <taxon>Pseudomonadota</taxon>
        <taxon>Gammaproteobacteria</taxon>
        <taxon>Alteromonadales</taxon>
        <taxon>Alteromonadaceae</taxon>
    </lineage>
</organism>
<keyword evidence="4" id="KW-1185">Reference proteome</keyword>
<sequence>MAKKPPSNAQFWLRYLLLSLGVIVVGVTLIILLNREGSMDGEPAKDPAAGMSKFYADYRMSSSQPRPKDLGDFVIEVEEPEEGMDNRLSDMESLQSNIPRGWVGEYKFRDFKAGSTLRESISAHAQNEGMQVLWELDQDFIIKVQFQIEDTIVGSLHKIAGAIGANFDGDVETWFCPRQRALVITNKQSNYLLQHCEKNQRDQQPN</sequence>
<dbReference type="Pfam" id="PF10671">
    <property type="entry name" value="TcpQ"/>
    <property type="match status" value="1"/>
</dbReference>